<accession>A0AAE0TC67</accession>
<name>A0AAE0TC67_9BIVA</name>
<reference evidence="2" key="2">
    <citation type="journal article" date="2021" name="Genome Biol. Evol.">
        <title>Developing a high-quality reference genome for a parasitic bivalve with doubly uniparental inheritance (Bivalvia: Unionida).</title>
        <authorList>
            <person name="Smith C.H."/>
        </authorList>
    </citation>
    <scope>NUCLEOTIDE SEQUENCE</scope>
    <source>
        <strain evidence="2">CHS0354</strain>
        <tissue evidence="2">Mantle</tissue>
    </source>
</reference>
<reference evidence="2" key="1">
    <citation type="journal article" date="2021" name="Genome Biol. Evol.">
        <title>A High-Quality Reference Genome for a Parasitic Bivalve with Doubly Uniparental Inheritance (Bivalvia: Unionida).</title>
        <authorList>
            <person name="Smith C.H."/>
        </authorList>
    </citation>
    <scope>NUCLEOTIDE SEQUENCE</scope>
    <source>
        <strain evidence="2">CHS0354</strain>
    </source>
</reference>
<sequence>KALDETARSTLKDLKILMKSPSPALPPVTKTEKGEEESNSTRKCTQVNTTNIHNGWIIKMIATLLKQELITHVQTPIACGTCKAL</sequence>
<gene>
    <name evidence="2" type="ORF">CHS0354_009979</name>
</gene>
<feature type="non-terminal residue" evidence="2">
    <location>
        <position position="1"/>
    </location>
</feature>
<keyword evidence="3" id="KW-1185">Reference proteome</keyword>
<reference evidence="2" key="3">
    <citation type="submission" date="2023-05" db="EMBL/GenBank/DDBJ databases">
        <authorList>
            <person name="Smith C.H."/>
        </authorList>
    </citation>
    <scope>NUCLEOTIDE SEQUENCE</scope>
    <source>
        <strain evidence="2">CHS0354</strain>
        <tissue evidence="2">Mantle</tissue>
    </source>
</reference>
<dbReference type="Proteomes" id="UP001195483">
    <property type="component" value="Unassembled WGS sequence"/>
</dbReference>
<evidence type="ECO:0000313" key="3">
    <source>
        <dbReference type="Proteomes" id="UP001195483"/>
    </source>
</evidence>
<proteinExistence type="predicted"/>
<feature type="region of interest" description="Disordered" evidence="1">
    <location>
        <begin position="20"/>
        <end position="44"/>
    </location>
</feature>
<evidence type="ECO:0000256" key="1">
    <source>
        <dbReference type="SAM" id="MobiDB-lite"/>
    </source>
</evidence>
<dbReference type="AlphaFoldDB" id="A0AAE0TC67"/>
<comment type="caution">
    <text evidence="2">The sequence shown here is derived from an EMBL/GenBank/DDBJ whole genome shotgun (WGS) entry which is preliminary data.</text>
</comment>
<protein>
    <submittedName>
        <fullName evidence="2">Uncharacterized protein</fullName>
    </submittedName>
</protein>
<dbReference type="EMBL" id="JAEAOA010000630">
    <property type="protein sequence ID" value="KAK3607248.1"/>
    <property type="molecule type" value="Genomic_DNA"/>
</dbReference>
<organism evidence="2 3">
    <name type="scientific">Potamilus streckersoni</name>
    <dbReference type="NCBI Taxonomy" id="2493646"/>
    <lineage>
        <taxon>Eukaryota</taxon>
        <taxon>Metazoa</taxon>
        <taxon>Spiralia</taxon>
        <taxon>Lophotrochozoa</taxon>
        <taxon>Mollusca</taxon>
        <taxon>Bivalvia</taxon>
        <taxon>Autobranchia</taxon>
        <taxon>Heteroconchia</taxon>
        <taxon>Palaeoheterodonta</taxon>
        <taxon>Unionida</taxon>
        <taxon>Unionoidea</taxon>
        <taxon>Unionidae</taxon>
        <taxon>Ambleminae</taxon>
        <taxon>Lampsilini</taxon>
        <taxon>Potamilus</taxon>
    </lineage>
</organism>
<evidence type="ECO:0000313" key="2">
    <source>
        <dbReference type="EMBL" id="KAK3607248.1"/>
    </source>
</evidence>